<evidence type="ECO:0000256" key="1">
    <source>
        <dbReference type="SAM" id="MobiDB-lite"/>
    </source>
</evidence>
<sequence>MSDQHKEWEDDGRTVADMSGLDRPPLFGHKEGTSRKKQQEPSDGDYVPPLSRGDRWAFLLGTMKASLLIALAFLGGLGLCIWLLTLLLH</sequence>
<evidence type="ECO:0000313" key="3">
    <source>
        <dbReference type="EMBL" id="BCK80494.1"/>
    </source>
</evidence>
<keyword evidence="4" id="KW-1185">Reference proteome</keyword>
<feature type="compositionally biased region" description="Basic and acidic residues" evidence="1">
    <location>
        <begin position="1"/>
        <end position="14"/>
    </location>
</feature>
<feature type="transmembrane region" description="Helical" evidence="2">
    <location>
        <begin position="65"/>
        <end position="88"/>
    </location>
</feature>
<dbReference type="EMBL" id="AP023418">
    <property type="protein sequence ID" value="BCK80494.1"/>
    <property type="molecule type" value="Genomic_DNA"/>
</dbReference>
<gene>
    <name evidence="3" type="ORF">MM50RIKEN_02570</name>
</gene>
<name>A0A810PY28_9FIRM</name>
<dbReference type="RefSeq" id="WP_213541437.1">
    <property type="nucleotide sequence ID" value="NZ_AP023418.1"/>
</dbReference>
<dbReference type="Proteomes" id="UP000681035">
    <property type="component" value="Chromosome"/>
</dbReference>
<keyword evidence="2" id="KW-0812">Transmembrane</keyword>
<evidence type="ECO:0000256" key="2">
    <source>
        <dbReference type="SAM" id="Phobius"/>
    </source>
</evidence>
<accession>A0A810PY28</accession>
<reference evidence="3" key="1">
    <citation type="submission" date="2020-09" db="EMBL/GenBank/DDBJ databases">
        <title>New species isolated from human feces.</title>
        <authorList>
            <person name="Kitahara M."/>
            <person name="Shigeno Y."/>
            <person name="Shime M."/>
            <person name="Matsumoto Y."/>
            <person name="Nakamura S."/>
            <person name="Motooka D."/>
            <person name="Fukuoka S."/>
            <person name="Nishikawa H."/>
            <person name="Benno Y."/>
        </authorList>
    </citation>
    <scope>NUCLEOTIDE SEQUENCE</scope>
    <source>
        <strain evidence="3">MM50</strain>
    </source>
</reference>
<evidence type="ECO:0000313" key="4">
    <source>
        <dbReference type="Proteomes" id="UP000681035"/>
    </source>
</evidence>
<dbReference type="AlphaFoldDB" id="A0A810PY28"/>
<protein>
    <submittedName>
        <fullName evidence="3">Uncharacterized protein</fullName>
    </submittedName>
</protein>
<dbReference type="KEGG" id="vcop:MM50RIKEN_02570"/>
<proteinExistence type="predicted"/>
<feature type="region of interest" description="Disordered" evidence="1">
    <location>
        <begin position="1"/>
        <end position="50"/>
    </location>
</feature>
<keyword evidence="2" id="KW-0472">Membrane</keyword>
<organism evidence="3 4">
    <name type="scientific">Vescimonas coprocola</name>
    <dbReference type="NCBI Taxonomy" id="2714355"/>
    <lineage>
        <taxon>Bacteria</taxon>
        <taxon>Bacillati</taxon>
        <taxon>Bacillota</taxon>
        <taxon>Clostridia</taxon>
        <taxon>Eubacteriales</taxon>
        <taxon>Oscillospiraceae</taxon>
        <taxon>Vescimonas</taxon>
    </lineage>
</organism>
<feature type="compositionally biased region" description="Basic and acidic residues" evidence="1">
    <location>
        <begin position="28"/>
        <end position="40"/>
    </location>
</feature>
<keyword evidence="2" id="KW-1133">Transmembrane helix</keyword>